<sequence length="59" mass="6723">MNNSDNNLKNKRDRSNAVEAARTAIIMGMDNKAISKITILTEDEIQLIRETLDKTSRIF</sequence>
<dbReference type="EMBL" id="JAIKTU010000004">
    <property type="protein sequence ID" value="MBY0754995.1"/>
    <property type="molecule type" value="Genomic_DNA"/>
</dbReference>
<gene>
    <name evidence="1" type="ORF">K5V21_05945</name>
</gene>
<accession>A0ABS7KVZ7</accession>
<evidence type="ECO:0000313" key="2">
    <source>
        <dbReference type="Proteomes" id="UP001299068"/>
    </source>
</evidence>
<proteinExistence type="predicted"/>
<reference evidence="1 2" key="1">
    <citation type="journal article" date="2021" name="Cell Host Microbe">
        <title>in vivo commensal control of Clostridioides difficile virulence.</title>
        <authorList>
            <person name="Girinathan B.P."/>
            <person name="Dibenedetto N."/>
            <person name="Worley J.N."/>
            <person name="Peltier J."/>
            <person name="Arrieta-Ortiz M.L."/>
            <person name="Rupa Christinal Immanuel S."/>
            <person name="Lavin R."/>
            <person name="Delaney M.L."/>
            <person name="Cummins C."/>
            <person name="Hoffmann M."/>
            <person name="Luo Y."/>
            <person name="Gonzalez-Escalona N."/>
            <person name="Allard M."/>
            <person name="Onderdonk A.B."/>
            <person name="Gerber G.K."/>
            <person name="Sonenshein A.L."/>
            <person name="Baliga N."/>
            <person name="Dupuy B."/>
            <person name="Bry L."/>
        </authorList>
    </citation>
    <scope>NUCLEOTIDE SEQUENCE [LARGE SCALE GENOMIC DNA]</scope>
    <source>
        <strain evidence="1 2">DSM 599</strain>
    </source>
</reference>
<keyword evidence="2" id="KW-1185">Reference proteome</keyword>
<name>A0ABS7KVZ7_CLOSR</name>
<comment type="caution">
    <text evidence="1">The sequence shown here is derived from an EMBL/GenBank/DDBJ whole genome shotgun (WGS) entry which is preliminary data.</text>
</comment>
<organism evidence="1 2">
    <name type="scientific">Clostridium sardiniense</name>
    <name type="common">Clostridium absonum</name>
    <dbReference type="NCBI Taxonomy" id="29369"/>
    <lineage>
        <taxon>Bacteria</taxon>
        <taxon>Bacillati</taxon>
        <taxon>Bacillota</taxon>
        <taxon>Clostridia</taxon>
        <taxon>Eubacteriales</taxon>
        <taxon>Clostridiaceae</taxon>
        <taxon>Clostridium</taxon>
    </lineage>
</organism>
<evidence type="ECO:0000313" key="1">
    <source>
        <dbReference type="EMBL" id="MBY0754995.1"/>
    </source>
</evidence>
<dbReference type="RefSeq" id="WP_221859912.1">
    <property type="nucleotide sequence ID" value="NZ_JAIKTU010000004.1"/>
</dbReference>
<dbReference type="Proteomes" id="UP001299068">
    <property type="component" value="Unassembled WGS sequence"/>
</dbReference>
<protein>
    <submittedName>
        <fullName evidence="1">Uncharacterized protein</fullName>
    </submittedName>
</protein>